<gene>
    <name evidence="3" type="ORF">TBK1r_03640</name>
</gene>
<keyword evidence="4" id="KW-1185">Reference proteome</keyword>
<evidence type="ECO:0000313" key="4">
    <source>
        <dbReference type="Proteomes" id="UP000318081"/>
    </source>
</evidence>
<feature type="signal peptide" evidence="1">
    <location>
        <begin position="1"/>
        <end position="20"/>
    </location>
</feature>
<feature type="chain" id="PRO_5046758567" description="Ice-binding protein C-terminal domain-containing protein" evidence="1">
    <location>
        <begin position="21"/>
        <end position="247"/>
    </location>
</feature>
<dbReference type="Pfam" id="PF07589">
    <property type="entry name" value="PEP-CTERM"/>
    <property type="match status" value="1"/>
</dbReference>
<accession>A0ABX5XHY6</accession>
<evidence type="ECO:0000256" key="1">
    <source>
        <dbReference type="SAM" id="SignalP"/>
    </source>
</evidence>
<keyword evidence="1" id="KW-0732">Signal</keyword>
<dbReference type="Proteomes" id="UP000318081">
    <property type="component" value="Chromosome"/>
</dbReference>
<dbReference type="NCBIfam" id="TIGR02595">
    <property type="entry name" value="PEP_CTERM"/>
    <property type="match status" value="1"/>
</dbReference>
<reference evidence="3 4" key="1">
    <citation type="submission" date="2019-02" db="EMBL/GenBank/DDBJ databases">
        <title>Deep-cultivation of Planctomycetes and their phenomic and genomic characterization uncovers novel biology.</title>
        <authorList>
            <person name="Wiegand S."/>
            <person name="Jogler M."/>
            <person name="Boedeker C."/>
            <person name="Pinto D."/>
            <person name="Vollmers J."/>
            <person name="Rivas-Marin E."/>
            <person name="Kohn T."/>
            <person name="Peeters S.H."/>
            <person name="Heuer A."/>
            <person name="Rast P."/>
            <person name="Oberbeckmann S."/>
            <person name="Bunk B."/>
            <person name="Jeske O."/>
            <person name="Meyerdierks A."/>
            <person name="Storesund J.E."/>
            <person name="Kallscheuer N."/>
            <person name="Luecker S."/>
            <person name="Lage O.M."/>
            <person name="Pohl T."/>
            <person name="Merkel B.J."/>
            <person name="Hornburger P."/>
            <person name="Mueller R.-W."/>
            <person name="Bruemmer F."/>
            <person name="Labrenz M."/>
            <person name="Spormann A.M."/>
            <person name="Op den Camp H."/>
            <person name="Overmann J."/>
            <person name="Amann R."/>
            <person name="Jetten M.S.M."/>
            <person name="Mascher T."/>
            <person name="Medema M.H."/>
            <person name="Devos D.P."/>
            <person name="Kaster A.-K."/>
            <person name="Ovreas L."/>
            <person name="Rohde M."/>
            <person name="Galperin M.Y."/>
            <person name="Jogler C."/>
        </authorList>
    </citation>
    <scope>NUCLEOTIDE SEQUENCE [LARGE SCALE GENOMIC DNA]</scope>
    <source>
        <strain evidence="3 4">TBK1r</strain>
    </source>
</reference>
<evidence type="ECO:0000259" key="2">
    <source>
        <dbReference type="Pfam" id="PF07589"/>
    </source>
</evidence>
<protein>
    <recommendedName>
        <fullName evidence="2">Ice-binding protein C-terminal domain-containing protein</fullName>
    </recommendedName>
</protein>
<dbReference type="RefSeq" id="WP_419580865.1">
    <property type="nucleotide sequence ID" value="NZ_CP036432.1"/>
</dbReference>
<dbReference type="InterPro" id="IPR013424">
    <property type="entry name" value="Ice-binding_C"/>
</dbReference>
<evidence type="ECO:0000313" key="3">
    <source>
        <dbReference type="EMBL" id="QDV81446.1"/>
    </source>
</evidence>
<feature type="domain" description="Ice-binding protein C-terminal" evidence="2">
    <location>
        <begin position="220"/>
        <end position="243"/>
    </location>
</feature>
<proteinExistence type="predicted"/>
<dbReference type="EMBL" id="CP036432">
    <property type="protein sequence ID" value="QDV81446.1"/>
    <property type="molecule type" value="Genomic_DNA"/>
</dbReference>
<sequence>MQKYAVLFLMTLVVYSSAPAAIITWGAVQDTTASAANDVVDGGDVVLAINGQSQSNTSPLRQGSVTLDGILFESPDAQDFLGNVATPTLNALSLPSGRTAGDADYDTFLTHVAFADVSQAGLAGTDVDLIYPIAGLSVATDYLVQLWYTDERPTGTNRSAIFGDNETPNHTVVVPGQGANGFGSFVVGSFTADSSTQDLRIGIENAPRAHLTGILVRAVAIPEPSSFAFLALGMTVAVGRRRRRSIG</sequence>
<name>A0ABX5XHY6_9BACT</name>
<organism evidence="3 4">
    <name type="scientific">Stieleria magnilauensis</name>
    <dbReference type="NCBI Taxonomy" id="2527963"/>
    <lineage>
        <taxon>Bacteria</taxon>
        <taxon>Pseudomonadati</taxon>
        <taxon>Planctomycetota</taxon>
        <taxon>Planctomycetia</taxon>
        <taxon>Pirellulales</taxon>
        <taxon>Pirellulaceae</taxon>
        <taxon>Stieleria</taxon>
    </lineage>
</organism>